<evidence type="ECO:0000313" key="2">
    <source>
        <dbReference type="Proteomes" id="UP000271162"/>
    </source>
</evidence>
<organism evidence="3">
    <name type="scientific">Nippostrongylus brasiliensis</name>
    <name type="common">Rat hookworm</name>
    <dbReference type="NCBI Taxonomy" id="27835"/>
    <lineage>
        <taxon>Eukaryota</taxon>
        <taxon>Metazoa</taxon>
        <taxon>Ecdysozoa</taxon>
        <taxon>Nematoda</taxon>
        <taxon>Chromadorea</taxon>
        <taxon>Rhabditida</taxon>
        <taxon>Rhabditina</taxon>
        <taxon>Rhabditomorpha</taxon>
        <taxon>Strongyloidea</taxon>
        <taxon>Heligmosomidae</taxon>
        <taxon>Nippostrongylus</taxon>
    </lineage>
</organism>
<reference evidence="3" key="1">
    <citation type="submission" date="2017-02" db="UniProtKB">
        <authorList>
            <consortium name="WormBaseParasite"/>
        </authorList>
    </citation>
    <scope>IDENTIFICATION</scope>
</reference>
<gene>
    <name evidence="1" type="ORF">NBR_LOCUS3676</name>
</gene>
<protein>
    <submittedName>
        <fullName evidence="3">Remorin_C domain-containing protein</fullName>
    </submittedName>
</protein>
<dbReference type="AlphaFoldDB" id="A0A0N4XMC4"/>
<dbReference type="EMBL" id="UYSL01005826">
    <property type="protein sequence ID" value="VDL67265.1"/>
    <property type="molecule type" value="Genomic_DNA"/>
</dbReference>
<sequence>MSARTFCLSTVSNMRAAERNLTDALAEGNHVRRETAEVSNAKDFNFRVQKSAAFGIRINSVNLSVKEESIYEQTPAKPSKPGSPVALPTIRPLVVSWKNLDDTHINDENVWNFEKRVDSKVWWPS</sequence>
<evidence type="ECO:0000313" key="1">
    <source>
        <dbReference type="EMBL" id="VDL67265.1"/>
    </source>
</evidence>
<keyword evidence="2" id="KW-1185">Reference proteome</keyword>
<proteinExistence type="predicted"/>
<dbReference type="WBParaSite" id="NBR_0000367601-mRNA-1">
    <property type="protein sequence ID" value="NBR_0000367601-mRNA-1"/>
    <property type="gene ID" value="NBR_0000367601"/>
</dbReference>
<dbReference type="Proteomes" id="UP000271162">
    <property type="component" value="Unassembled WGS sequence"/>
</dbReference>
<name>A0A0N4XMC4_NIPBR</name>
<accession>A0A0N4XMC4</accession>
<evidence type="ECO:0000313" key="3">
    <source>
        <dbReference type="WBParaSite" id="NBR_0000367601-mRNA-1"/>
    </source>
</evidence>
<reference evidence="1 2" key="2">
    <citation type="submission" date="2018-11" db="EMBL/GenBank/DDBJ databases">
        <authorList>
            <consortium name="Pathogen Informatics"/>
        </authorList>
    </citation>
    <scope>NUCLEOTIDE SEQUENCE [LARGE SCALE GENOMIC DNA]</scope>
</reference>